<organism evidence="1 2">
    <name type="scientific">Evansella tamaricis</name>
    <dbReference type="NCBI Taxonomy" id="2069301"/>
    <lineage>
        <taxon>Bacteria</taxon>
        <taxon>Bacillati</taxon>
        <taxon>Bacillota</taxon>
        <taxon>Bacilli</taxon>
        <taxon>Bacillales</taxon>
        <taxon>Bacillaceae</taxon>
        <taxon>Evansella</taxon>
    </lineage>
</organism>
<proteinExistence type="predicted"/>
<reference evidence="1 2" key="1">
    <citation type="submission" date="2021-06" db="EMBL/GenBank/DDBJ databases">
        <title>Bacillus sp. RD4P76, an endophyte from a halophyte.</title>
        <authorList>
            <person name="Sun J.-Q."/>
        </authorList>
    </citation>
    <scope>NUCLEOTIDE SEQUENCE [LARGE SCALE GENOMIC DNA]</scope>
    <source>
        <strain evidence="1 2">CGMCC 1.15917</strain>
    </source>
</reference>
<dbReference type="Pfam" id="PF10949">
    <property type="entry name" value="DUF2777"/>
    <property type="match status" value="1"/>
</dbReference>
<protein>
    <submittedName>
        <fullName evidence="1">DUF2777 domain-containing protein</fullName>
    </submittedName>
</protein>
<dbReference type="InterPro" id="IPR024488">
    <property type="entry name" value="DUF2777"/>
</dbReference>
<dbReference type="RefSeq" id="WP_217065210.1">
    <property type="nucleotide sequence ID" value="NZ_JAHQCS010000066.1"/>
</dbReference>
<dbReference type="EMBL" id="JAHQCS010000066">
    <property type="protein sequence ID" value="MBU9711329.1"/>
    <property type="molecule type" value="Genomic_DNA"/>
</dbReference>
<evidence type="ECO:0000313" key="2">
    <source>
        <dbReference type="Proteomes" id="UP000784880"/>
    </source>
</evidence>
<gene>
    <name evidence="1" type="ORF">KS419_06255</name>
</gene>
<sequence>MDRKTAKLYIGKKVLVNEGNQGQYIATLEDMVVEPNKPWRGIVRIQGVYEYPNYSIDTMELVHPCFKENERYECSGQRIEPYSHSFPYNYKESLALSLKDKWDEVHQVNQDTEIILSLIQQELRRLHSEHLIFEASYVYYQLVKKGRSIYIYDESKRETLSIDGCPFEFEIHVNGEWVQALYISGMSFETEDGEQVDLKHGSTVRLNKAQFDPYRMLINELEKPSLHALEKGLKKLNIGHEHSVYCHNSLLIKLLTSFNKDNFNGVNFISYANNQNQFVVQHHYERSVSETEESTTFDRFEFTSDSGERILTTYATQFSRD</sequence>
<comment type="caution">
    <text evidence="1">The sequence shown here is derived from an EMBL/GenBank/DDBJ whole genome shotgun (WGS) entry which is preliminary data.</text>
</comment>
<dbReference type="Proteomes" id="UP000784880">
    <property type="component" value="Unassembled WGS sequence"/>
</dbReference>
<keyword evidence="2" id="KW-1185">Reference proteome</keyword>
<accession>A0ABS6JCC5</accession>
<evidence type="ECO:0000313" key="1">
    <source>
        <dbReference type="EMBL" id="MBU9711329.1"/>
    </source>
</evidence>
<name>A0ABS6JCC5_9BACI</name>